<keyword evidence="1" id="KW-0812">Transmembrane</keyword>
<reference evidence="3" key="1">
    <citation type="submission" date="2022-11" db="UniProtKB">
        <authorList>
            <consortium name="WormBaseParasite"/>
        </authorList>
    </citation>
    <scope>IDENTIFICATION</scope>
</reference>
<dbReference type="Proteomes" id="UP000887540">
    <property type="component" value="Unplaced"/>
</dbReference>
<accession>A0A914CF57</accession>
<evidence type="ECO:0000256" key="1">
    <source>
        <dbReference type="SAM" id="Phobius"/>
    </source>
</evidence>
<name>A0A914CF57_9BILA</name>
<organism evidence="2 3">
    <name type="scientific">Acrobeloides nanus</name>
    <dbReference type="NCBI Taxonomy" id="290746"/>
    <lineage>
        <taxon>Eukaryota</taxon>
        <taxon>Metazoa</taxon>
        <taxon>Ecdysozoa</taxon>
        <taxon>Nematoda</taxon>
        <taxon>Chromadorea</taxon>
        <taxon>Rhabditida</taxon>
        <taxon>Tylenchina</taxon>
        <taxon>Cephalobomorpha</taxon>
        <taxon>Cephaloboidea</taxon>
        <taxon>Cephalobidae</taxon>
        <taxon>Acrobeloides</taxon>
    </lineage>
</organism>
<protein>
    <submittedName>
        <fullName evidence="3">LITAF domain-containing protein</fullName>
    </submittedName>
</protein>
<keyword evidence="2" id="KW-1185">Reference proteome</keyword>
<evidence type="ECO:0000313" key="3">
    <source>
        <dbReference type="WBParaSite" id="ACRNAN_scaffold10096.g14740.t1"/>
    </source>
</evidence>
<dbReference type="AlphaFoldDB" id="A0A914CF57"/>
<evidence type="ECO:0000313" key="2">
    <source>
        <dbReference type="Proteomes" id="UP000887540"/>
    </source>
</evidence>
<feature type="transmembrane region" description="Helical" evidence="1">
    <location>
        <begin position="132"/>
        <end position="152"/>
    </location>
</feature>
<dbReference type="WBParaSite" id="ACRNAN_scaffold10096.g14740.t1">
    <property type="protein sequence ID" value="ACRNAN_scaffold10096.g14740.t1"/>
    <property type="gene ID" value="ACRNAN_scaffold10096.g14740"/>
</dbReference>
<keyword evidence="1" id="KW-1133">Transmembrane helix</keyword>
<keyword evidence="1" id="KW-0472">Membrane</keyword>
<proteinExistence type="predicted"/>
<sequence>MQQPKYSAFSAYNPPHPAGLKQTHSYPGYPPYNNPVTVQNPGTTYVPVQPLPKLLLYCPCCRIPWETYSELASHCCGKSFISFIPCGQPHCIKTFFREDVNKYLDHVQKDHVQRHELGIPEPPPEKASPCGILILIIFIVITIIFGGLFYIFSGPR</sequence>